<evidence type="ECO:0000313" key="13">
    <source>
        <dbReference type="EMBL" id="MBD3870283.1"/>
    </source>
</evidence>
<dbReference type="GO" id="GO:0015450">
    <property type="term" value="F:protein-transporting ATPase activity"/>
    <property type="evidence" value="ECO:0007669"/>
    <property type="project" value="InterPro"/>
</dbReference>
<evidence type="ECO:0000259" key="11">
    <source>
        <dbReference type="Pfam" id="PF21760"/>
    </source>
</evidence>
<reference evidence="13 14" key="1">
    <citation type="submission" date="2020-08" db="EMBL/GenBank/DDBJ databases">
        <title>Acidobacteriota in marine sediments use diverse sulfur dissimilation pathways.</title>
        <authorList>
            <person name="Wasmund K."/>
        </authorList>
    </citation>
    <scope>NUCLEOTIDE SEQUENCE [LARGE SCALE GENOMIC DNA]</scope>
    <source>
        <strain evidence="13">MAG AM3-A</strain>
    </source>
</reference>
<keyword evidence="4 9" id="KW-0812">Transmembrane</keyword>
<feature type="transmembrane region" description="Helical" evidence="9">
    <location>
        <begin position="385"/>
        <end position="405"/>
    </location>
</feature>
<dbReference type="Gene3D" id="1.20.1640.10">
    <property type="entry name" value="Multidrug efflux transporter AcrB transmembrane domain"/>
    <property type="match status" value="1"/>
</dbReference>
<protein>
    <recommendedName>
        <fullName evidence="9">Protein translocase subunit SecD</fullName>
    </recommendedName>
</protein>
<dbReference type="Pfam" id="PF07549">
    <property type="entry name" value="Sec_GG"/>
    <property type="match status" value="1"/>
</dbReference>
<comment type="subunit">
    <text evidence="9">Forms a complex with SecF. Part of the essential Sec protein translocation apparatus which comprises SecA, SecYEG and auxiliary proteins SecDF. Other proteins may also be involved.</text>
</comment>
<comment type="function">
    <text evidence="9">Part of the Sec protein translocase complex. Interacts with the SecYEG preprotein conducting channel. SecDF uses the proton motive force (PMF) to complete protein translocation after the ATP-dependent function of SecA.</text>
</comment>
<dbReference type="NCBIfam" id="TIGR01129">
    <property type="entry name" value="secD"/>
    <property type="match status" value="1"/>
</dbReference>
<evidence type="ECO:0000256" key="7">
    <source>
        <dbReference type="ARBA" id="ARBA00023010"/>
    </source>
</evidence>
<evidence type="ECO:0000256" key="2">
    <source>
        <dbReference type="ARBA" id="ARBA00022448"/>
    </source>
</evidence>
<evidence type="ECO:0000256" key="3">
    <source>
        <dbReference type="ARBA" id="ARBA00022475"/>
    </source>
</evidence>
<keyword evidence="5 9" id="KW-0653">Protein transport</keyword>
<evidence type="ECO:0000256" key="8">
    <source>
        <dbReference type="ARBA" id="ARBA00023136"/>
    </source>
</evidence>
<dbReference type="GO" id="GO:0006605">
    <property type="term" value="P:protein targeting"/>
    <property type="evidence" value="ECO:0007669"/>
    <property type="project" value="UniProtKB-UniRule"/>
</dbReference>
<proteinExistence type="inferred from homology"/>
<evidence type="ECO:0000256" key="4">
    <source>
        <dbReference type="ARBA" id="ARBA00022692"/>
    </source>
</evidence>
<dbReference type="SUPFAM" id="SSF82866">
    <property type="entry name" value="Multidrug efflux transporter AcrB transmembrane domain"/>
    <property type="match status" value="1"/>
</dbReference>
<dbReference type="Gene3D" id="3.30.1360.200">
    <property type="match status" value="1"/>
</dbReference>
<dbReference type="AlphaFoldDB" id="A0A8J6Y3W7"/>
<comment type="caution">
    <text evidence="13">The sequence shown here is derived from an EMBL/GenBank/DDBJ whole genome shotgun (WGS) entry which is preliminary data.</text>
</comment>
<name>A0A8J6Y3W7_9BACT</name>
<keyword evidence="8 9" id="KW-0472">Membrane</keyword>
<keyword evidence="6 9" id="KW-1133">Transmembrane helix</keyword>
<dbReference type="Gene3D" id="3.30.70.3400">
    <property type="match status" value="1"/>
</dbReference>
<dbReference type="GO" id="GO:0005886">
    <property type="term" value="C:plasma membrane"/>
    <property type="evidence" value="ECO:0007669"/>
    <property type="project" value="UniProtKB-SubCell"/>
</dbReference>
<dbReference type="GO" id="GO:0043952">
    <property type="term" value="P:protein transport by the Sec complex"/>
    <property type="evidence" value="ECO:0007669"/>
    <property type="project" value="UniProtKB-UniRule"/>
</dbReference>
<feature type="domain" description="Protein export membrane protein SecD/SecF C-terminal" evidence="10">
    <location>
        <begin position="342"/>
        <end position="507"/>
    </location>
</feature>
<feature type="transmembrane region" description="Helical" evidence="9">
    <location>
        <begin position="359"/>
        <end position="378"/>
    </location>
</feature>
<comment type="similarity">
    <text evidence="9">Belongs to the SecD/SecF family. SecD subfamily.</text>
</comment>
<keyword evidence="2 9" id="KW-0813">Transport</keyword>
<evidence type="ECO:0000259" key="10">
    <source>
        <dbReference type="Pfam" id="PF02355"/>
    </source>
</evidence>
<comment type="subcellular location">
    <subcellularLocation>
        <location evidence="1 9">Cell membrane</location>
        <topology evidence="1 9">Multi-pass membrane protein</topology>
    </subcellularLocation>
</comment>
<dbReference type="InterPro" id="IPR054384">
    <property type="entry name" value="SecDF_P1_head"/>
</dbReference>
<dbReference type="Pfam" id="PF22599">
    <property type="entry name" value="SecDF_P1_head"/>
    <property type="match status" value="1"/>
</dbReference>
<feature type="transmembrane region" description="Helical" evidence="9">
    <location>
        <begin position="485"/>
        <end position="506"/>
    </location>
</feature>
<dbReference type="InterPro" id="IPR055344">
    <property type="entry name" value="SecD_SecF_C_bact"/>
</dbReference>
<evidence type="ECO:0000256" key="5">
    <source>
        <dbReference type="ARBA" id="ARBA00022927"/>
    </source>
</evidence>
<dbReference type="NCBIfam" id="TIGR00916">
    <property type="entry name" value="2A0604s01"/>
    <property type="match status" value="1"/>
</dbReference>
<keyword evidence="3 9" id="KW-1003">Cell membrane</keyword>
<feature type="transmembrane region" description="Helical" evidence="9">
    <location>
        <begin position="5"/>
        <end position="24"/>
    </location>
</feature>
<evidence type="ECO:0000256" key="1">
    <source>
        <dbReference type="ARBA" id="ARBA00004651"/>
    </source>
</evidence>
<dbReference type="FunFam" id="1.20.1640.10:FF:000004">
    <property type="entry name" value="Protein translocase subunit SecD"/>
    <property type="match status" value="1"/>
</dbReference>
<feature type="domain" description="SecDF P1 head subdomain" evidence="12">
    <location>
        <begin position="237"/>
        <end position="337"/>
    </location>
</feature>
<gene>
    <name evidence="9 13" type="primary">secD</name>
    <name evidence="13" type="ORF">IFJ97_02850</name>
</gene>
<dbReference type="HAMAP" id="MF_01463_B">
    <property type="entry name" value="SecD_B"/>
    <property type="match status" value="1"/>
</dbReference>
<dbReference type="InterPro" id="IPR001036">
    <property type="entry name" value="Acrflvin-R"/>
</dbReference>
<dbReference type="Pfam" id="PF02355">
    <property type="entry name" value="SecD_SecF_C"/>
    <property type="match status" value="1"/>
</dbReference>
<dbReference type="PANTHER" id="PTHR30081">
    <property type="entry name" value="PROTEIN-EXPORT MEMBRANE PROTEIN SEC"/>
    <property type="match status" value="1"/>
</dbReference>
<feature type="transmembrane region" description="Helical" evidence="9">
    <location>
        <begin position="411"/>
        <end position="430"/>
    </location>
</feature>
<dbReference type="Proteomes" id="UP000598633">
    <property type="component" value="Unassembled WGS sequence"/>
</dbReference>
<dbReference type="Pfam" id="PF21760">
    <property type="entry name" value="SecD_1st"/>
    <property type="match status" value="1"/>
</dbReference>
<evidence type="ECO:0000313" key="14">
    <source>
        <dbReference type="Proteomes" id="UP000598633"/>
    </source>
</evidence>
<evidence type="ECO:0000256" key="9">
    <source>
        <dbReference type="HAMAP-Rule" id="MF_01463"/>
    </source>
</evidence>
<dbReference type="EMBL" id="JACXWA010000050">
    <property type="protein sequence ID" value="MBD3870283.1"/>
    <property type="molecule type" value="Genomic_DNA"/>
</dbReference>
<organism evidence="13 14">
    <name type="scientific">Candidatus Sulfomarinibacter kjeldsenii</name>
    <dbReference type="NCBI Taxonomy" id="2885994"/>
    <lineage>
        <taxon>Bacteria</taxon>
        <taxon>Pseudomonadati</taxon>
        <taxon>Acidobacteriota</taxon>
        <taxon>Thermoanaerobaculia</taxon>
        <taxon>Thermoanaerobaculales</taxon>
        <taxon>Candidatus Sulfomarinibacteraceae</taxon>
        <taxon>Candidatus Sulfomarinibacter</taxon>
    </lineage>
</organism>
<dbReference type="InterPro" id="IPR048634">
    <property type="entry name" value="SecD_SecF_C"/>
</dbReference>
<dbReference type="PANTHER" id="PTHR30081:SF1">
    <property type="entry name" value="PROTEIN TRANSLOCASE SUBUNIT SECD"/>
    <property type="match status" value="1"/>
</dbReference>
<dbReference type="PRINTS" id="PR00702">
    <property type="entry name" value="ACRIFLAVINRP"/>
</dbReference>
<dbReference type="InterPro" id="IPR022646">
    <property type="entry name" value="SecD/SecF_CS"/>
</dbReference>
<dbReference type="InterPro" id="IPR048631">
    <property type="entry name" value="SecD_1st"/>
</dbReference>
<evidence type="ECO:0000259" key="12">
    <source>
        <dbReference type="Pfam" id="PF22599"/>
    </source>
</evidence>
<dbReference type="InterPro" id="IPR022813">
    <property type="entry name" value="SecD/SecF_arch_bac"/>
</dbReference>
<accession>A0A8J6Y3W7</accession>
<dbReference type="GO" id="GO:0065002">
    <property type="term" value="P:intracellular protein transmembrane transport"/>
    <property type="evidence" value="ECO:0007669"/>
    <property type="project" value="UniProtKB-UniRule"/>
</dbReference>
<feature type="domain" description="Protein translocase subunit SecDF P1" evidence="11">
    <location>
        <begin position="137"/>
        <end position="195"/>
    </location>
</feature>
<dbReference type="Gene3D" id="3.30.70.3220">
    <property type="match status" value="1"/>
</dbReference>
<sequence length="521" mass="56294">MDSKILWRVIVILVVVALSVWSLYPPGEKIHYGLDLSGGIHLVLQVQTDDAIKAELDDSAQRLVSRAREQGLELSQGESNIENLSFKVNVPADADTTALRELAQNWVPGYGADPGVGEWTFKLPPNMDRTVRDMAVRSSLETIWNRVDQFGVAEPVIQRQGIESDRILVQLPGVDDPARVKDLISSTAFLEFQEVVAGPAPDRQSLLTAIGGVTPSDSEILTGDRQGLDGQVLGVDYYLLKKAAIISGQELRSARRSQDEYGQPVVNFATQPHAAEKFGLYTGSHIGTRMAIVLDQKVISAPSIESRIPGEGRITGSFTIEDAEDLALKLRAGALPATIIYLEERTVGPSLGRDSVVRGVRAAVSGLLLVMIFMLVYYRLSGLNANVALILNIMILLGAMAYFGATLTLPGIAGVILTIGMAVDANVLIFERIREELRVGKTVRAAIDTGFARAFGTILDANLTTMIAALFLFNFGTGPIKGFAVTLSIGILASVFTAVFVSRTLYMIVLAGRERVESLSI</sequence>
<dbReference type="InterPro" id="IPR005791">
    <property type="entry name" value="SecD"/>
</dbReference>
<evidence type="ECO:0000256" key="6">
    <source>
        <dbReference type="ARBA" id="ARBA00022989"/>
    </source>
</evidence>
<feature type="transmembrane region" description="Helical" evidence="9">
    <location>
        <begin position="451"/>
        <end position="473"/>
    </location>
</feature>
<keyword evidence="7 9" id="KW-0811">Translocation</keyword>